<keyword evidence="1" id="KW-0732">Signal</keyword>
<feature type="signal peptide" evidence="1">
    <location>
        <begin position="1"/>
        <end position="22"/>
    </location>
</feature>
<dbReference type="Pfam" id="PF00577">
    <property type="entry name" value="Usher"/>
    <property type="match status" value="1"/>
</dbReference>
<feature type="chain" id="PRO_5047527876" evidence="1">
    <location>
        <begin position="23"/>
        <end position="757"/>
    </location>
</feature>
<evidence type="ECO:0000313" key="3">
    <source>
        <dbReference type="Proteomes" id="UP000809349"/>
    </source>
</evidence>
<dbReference type="InterPro" id="IPR042186">
    <property type="entry name" value="FimD_plug_dom"/>
</dbReference>
<comment type="caution">
    <text evidence="2">The sequence shown here is derived from an EMBL/GenBank/DDBJ whole genome shotgun (WGS) entry which is preliminary data.</text>
</comment>
<dbReference type="Gene3D" id="2.60.40.3110">
    <property type="match status" value="1"/>
</dbReference>
<name>A0ABS7SUC0_9BURK</name>
<dbReference type="PANTHER" id="PTHR30451:SF5">
    <property type="entry name" value="SLR0019 PROTEIN"/>
    <property type="match status" value="1"/>
</dbReference>
<sequence>MNAARFLLLPVMCMAVAAHCDAAELYLEVTLNGKATGKILQFSEGARGLRSSAQNLRELDLNPAAFGISGEEFDLADAHGLSVAYDAATQVLVLQVSDALRQPLALAARATRTVAEGVASPGFLLHYDLYSQIGGSAGRTAAFTELRYFTPQGVFSSTGTATLRGLGRHFIRYNTYWQRSNPLTLESTQIGDIVSSSLGWTRALRMGGVQWRRNFALRPDLLTYPVAALAGSAVVPSSVSLFVNGVQQFAADVPSGPFVVNQVAGINGAGQATIITRDALGRSVSSSLPLYVDSRMLATGLSDYSVELGAVRRDWSTRSFNYASSPAASGSWRYGIGPNLTVEAHGEAGRGLVNGGAALLWRIGQFGVVNAAAAASGGRGDGAQGSIGYQYIAPRFSIDLQSQRASRRYADLGTGEGTPVARVSDRASINATLPLGQSVGLSWLSYQSPMQPAANVVAASYAVALRSGVYVTVSGFRDQHDRSVRGVSATLSIALGNRIAGTVGKGRQNGADNRQFSMSRAPDFGGGFGWTLQKGDIGGQDFDQAQLQYLGSGGHATLFTQRTGELRSTAANVNGSLVYMDGALSAARQVGSSFAMVATGVADLPVVHENRRIGRTDARGHLLVPNLVPYANNLISIDTSALPPDARIANTSMQVVPQQMAGVVSRFTVERYSAASVVLHGADGKPVAAGTLFRNMASGATVLAGYDGIAFVDDLAADNTLRSADGACEVRFGFKRPADGSLPVIGPLACKAVNGTP</sequence>
<keyword evidence="3" id="KW-1185">Reference proteome</keyword>
<dbReference type="Gene3D" id="2.60.40.2610">
    <property type="entry name" value="Outer membrane usher protein FimD, plug domain"/>
    <property type="match status" value="1"/>
</dbReference>
<dbReference type="EMBL" id="JAFBIL020000008">
    <property type="protein sequence ID" value="MBZ2209525.1"/>
    <property type="molecule type" value="Genomic_DNA"/>
</dbReference>
<dbReference type="InterPro" id="IPR000015">
    <property type="entry name" value="Fimb_usher"/>
</dbReference>
<protein>
    <submittedName>
        <fullName evidence="2">Fimbria/pilus outer membrane usher protein</fullName>
    </submittedName>
</protein>
<gene>
    <name evidence="2" type="ORF">I4X03_019840</name>
</gene>
<dbReference type="Proteomes" id="UP000809349">
    <property type="component" value="Unassembled WGS sequence"/>
</dbReference>
<accession>A0ABS7SUC0</accession>
<dbReference type="PANTHER" id="PTHR30451">
    <property type="entry name" value="OUTER MEMBRANE USHER PROTEIN"/>
    <property type="match status" value="1"/>
</dbReference>
<evidence type="ECO:0000313" key="2">
    <source>
        <dbReference type="EMBL" id="MBZ2209525.1"/>
    </source>
</evidence>
<evidence type="ECO:0000256" key="1">
    <source>
        <dbReference type="SAM" id="SignalP"/>
    </source>
</evidence>
<organism evidence="2 3">
    <name type="scientific">Massilia soli</name>
    <dbReference type="NCBI Taxonomy" id="2792854"/>
    <lineage>
        <taxon>Bacteria</taxon>
        <taxon>Pseudomonadati</taxon>
        <taxon>Pseudomonadota</taxon>
        <taxon>Betaproteobacteria</taxon>
        <taxon>Burkholderiales</taxon>
        <taxon>Oxalobacteraceae</taxon>
        <taxon>Telluria group</taxon>
        <taxon>Massilia</taxon>
    </lineage>
</organism>
<proteinExistence type="predicted"/>
<reference evidence="2 3" key="1">
    <citation type="submission" date="2021-08" db="EMBL/GenBank/DDBJ databases">
        <title>Massilia sp. R798.</title>
        <authorList>
            <person name="Baek J.H."/>
            <person name="Jung H.S."/>
            <person name="Kim K.R."/>
            <person name="Jeon C.O."/>
        </authorList>
    </citation>
    <scope>NUCLEOTIDE SEQUENCE [LARGE SCALE GENOMIC DNA]</scope>
    <source>
        <strain evidence="2 3">R798</strain>
    </source>
</reference>